<organism evidence="1 2">
    <name type="scientific">Hibiscus sabdariffa</name>
    <name type="common">roselle</name>
    <dbReference type="NCBI Taxonomy" id="183260"/>
    <lineage>
        <taxon>Eukaryota</taxon>
        <taxon>Viridiplantae</taxon>
        <taxon>Streptophyta</taxon>
        <taxon>Embryophyta</taxon>
        <taxon>Tracheophyta</taxon>
        <taxon>Spermatophyta</taxon>
        <taxon>Magnoliopsida</taxon>
        <taxon>eudicotyledons</taxon>
        <taxon>Gunneridae</taxon>
        <taxon>Pentapetalae</taxon>
        <taxon>rosids</taxon>
        <taxon>malvids</taxon>
        <taxon>Malvales</taxon>
        <taxon>Malvaceae</taxon>
        <taxon>Malvoideae</taxon>
        <taxon>Hibiscus</taxon>
    </lineage>
</organism>
<protein>
    <submittedName>
        <fullName evidence="1">Uncharacterized protein</fullName>
    </submittedName>
</protein>
<proteinExistence type="predicted"/>
<dbReference type="EMBL" id="JBBPBN010000019">
    <property type="protein sequence ID" value="KAK9018186.1"/>
    <property type="molecule type" value="Genomic_DNA"/>
</dbReference>
<name>A0ABR2RZI3_9ROSI</name>
<dbReference type="Proteomes" id="UP001396334">
    <property type="component" value="Unassembled WGS sequence"/>
</dbReference>
<comment type="caution">
    <text evidence="1">The sequence shown here is derived from an EMBL/GenBank/DDBJ whole genome shotgun (WGS) entry which is preliminary data.</text>
</comment>
<sequence>MMAAATHIDVEPGHKRRNETLVAASVSFWQQLISSTSSQAQPDTGFWARSVIVFRKVRELSEIVAGLLYYK</sequence>
<keyword evidence="2" id="KW-1185">Reference proteome</keyword>
<accession>A0ABR2RZI3</accession>
<gene>
    <name evidence="1" type="ORF">V6N11_001165</name>
</gene>
<evidence type="ECO:0000313" key="1">
    <source>
        <dbReference type="EMBL" id="KAK9018186.1"/>
    </source>
</evidence>
<reference evidence="1 2" key="1">
    <citation type="journal article" date="2024" name="G3 (Bethesda)">
        <title>Genome assembly of Hibiscus sabdariffa L. provides insights into metabolisms of medicinal natural products.</title>
        <authorList>
            <person name="Kim T."/>
        </authorList>
    </citation>
    <scope>NUCLEOTIDE SEQUENCE [LARGE SCALE GENOMIC DNA]</scope>
    <source>
        <strain evidence="1">TK-2024</strain>
        <tissue evidence="1">Old leaves</tissue>
    </source>
</reference>
<evidence type="ECO:0000313" key="2">
    <source>
        <dbReference type="Proteomes" id="UP001396334"/>
    </source>
</evidence>